<dbReference type="InterPro" id="IPR000194">
    <property type="entry name" value="ATPase_F1/V1/A1_a/bsu_nucl-bd"/>
</dbReference>
<comment type="subcellular location">
    <subcellularLocation>
        <location evidence="15">Cell membrane</location>
        <topology evidence="15">Peripheral membrane protein</topology>
    </subcellularLocation>
    <subcellularLocation>
        <location evidence="2">Membrane</location>
    </subcellularLocation>
</comment>
<evidence type="ECO:0000256" key="2">
    <source>
        <dbReference type="ARBA" id="ARBA00004370"/>
    </source>
</evidence>
<dbReference type="InterPro" id="IPR005294">
    <property type="entry name" value="ATP_synth_F1_asu"/>
</dbReference>
<dbReference type="Pfam" id="PF00306">
    <property type="entry name" value="ATP-synt_ab_C"/>
    <property type="match status" value="1"/>
</dbReference>
<keyword evidence="10 15" id="KW-0472">Membrane</keyword>
<dbReference type="Gene3D" id="2.40.30.20">
    <property type="match status" value="1"/>
</dbReference>
<evidence type="ECO:0000256" key="14">
    <source>
        <dbReference type="ARBA" id="ARBA00026013"/>
    </source>
</evidence>
<evidence type="ECO:0000259" key="18">
    <source>
        <dbReference type="Pfam" id="PF02874"/>
    </source>
</evidence>
<dbReference type="CDD" id="cd18113">
    <property type="entry name" value="ATP-synt_F1_alpha_C"/>
    <property type="match status" value="1"/>
</dbReference>
<dbReference type="PANTHER" id="PTHR48082:SF2">
    <property type="entry name" value="ATP SYNTHASE SUBUNIT ALPHA, MITOCHONDRIAL"/>
    <property type="match status" value="1"/>
</dbReference>
<evidence type="ECO:0000256" key="5">
    <source>
        <dbReference type="ARBA" id="ARBA00022741"/>
    </source>
</evidence>
<comment type="function">
    <text evidence="1 15">Produces ATP from ADP in the presence of a proton gradient across the membrane. The alpha chain is a regulatory subunit.</text>
</comment>
<feature type="site" description="Required for activity" evidence="15">
    <location>
        <position position="375"/>
    </location>
</feature>
<feature type="binding site" evidence="15">
    <location>
        <begin position="171"/>
        <end position="178"/>
    </location>
    <ligand>
        <name>ATP</name>
        <dbReference type="ChEBI" id="CHEBI:30616"/>
    </ligand>
</feature>
<dbReference type="Gene3D" id="3.40.50.300">
    <property type="entry name" value="P-loop containing nucleotide triphosphate hydrolases"/>
    <property type="match status" value="1"/>
</dbReference>
<dbReference type="HAMAP" id="MF_01346">
    <property type="entry name" value="ATP_synth_alpha_bact"/>
    <property type="match status" value="1"/>
</dbReference>
<evidence type="ECO:0000313" key="19">
    <source>
        <dbReference type="EMBL" id="AXN02242.1"/>
    </source>
</evidence>
<evidence type="ECO:0000259" key="16">
    <source>
        <dbReference type="Pfam" id="PF00006"/>
    </source>
</evidence>
<dbReference type="Gene3D" id="1.20.150.20">
    <property type="entry name" value="ATP synthase alpha/beta chain, C-terminal domain"/>
    <property type="match status" value="1"/>
</dbReference>
<dbReference type="NCBIfam" id="TIGR00962">
    <property type="entry name" value="atpA"/>
    <property type="match status" value="1"/>
</dbReference>
<evidence type="ECO:0000256" key="7">
    <source>
        <dbReference type="ARBA" id="ARBA00022840"/>
    </source>
</evidence>
<gene>
    <name evidence="15" type="primary">atpA</name>
    <name evidence="19" type="ORF">C9I82_276</name>
</gene>
<dbReference type="Pfam" id="PF00006">
    <property type="entry name" value="ATP-synt_ab"/>
    <property type="match status" value="1"/>
</dbReference>
<name>A0A346DZT7_9ENTR</name>
<evidence type="ECO:0000256" key="8">
    <source>
        <dbReference type="ARBA" id="ARBA00022967"/>
    </source>
</evidence>
<proteinExistence type="inferred from homology"/>
<dbReference type="InterPro" id="IPR038376">
    <property type="entry name" value="ATP_synth_asu_C_sf"/>
</dbReference>
<keyword evidence="6 15" id="KW-0375">Hydrogen ion transport</keyword>
<keyword evidence="20" id="KW-1185">Reference proteome</keyword>
<dbReference type="InterPro" id="IPR023366">
    <property type="entry name" value="ATP_synth_asu-like_sf"/>
</dbReference>
<evidence type="ECO:0000256" key="3">
    <source>
        <dbReference type="ARBA" id="ARBA00022448"/>
    </source>
</evidence>
<dbReference type="SUPFAM" id="SSF52540">
    <property type="entry name" value="P-loop containing nucleoside triphosphate hydrolases"/>
    <property type="match status" value="1"/>
</dbReference>
<evidence type="ECO:0000256" key="12">
    <source>
        <dbReference type="ARBA" id="ARBA00023310"/>
    </source>
</evidence>
<comment type="catalytic activity">
    <reaction evidence="15">
        <text>ATP + H2O + 4 H(+)(in) = ADP + phosphate + 5 H(+)(out)</text>
        <dbReference type="Rhea" id="RHEA:57720"/>
        <dbReference type="ChEBI" id="CHEBI:15377"/>
        <dbReference type="ChEBI" id="CHEBI:15378"/>
        <dbReference type="ChEBI" id="CHEBI:30616"/>
        <dbReference type="ChEBI" id="CHEBI:43474"/>
        <dbReference type="ChEBI" id="CHEBI:456216"/>
        <dbReference type="EC" id="7.1.2.2"/>
    </reaction>
</comment>
<dbReference type="GO" id="GO:0045259">
    <property type="term" value="C:proton-transporting ATP synthase complex"/>
    <property type="evidence" value="ECO:0007669"/>
    <property type="project" value="UniProtKB-KW"/>
</dbReference>
<sequence>MKMQILNFTEISEIIKKRISNLNINNEEYDKGIIVSIYDGIIRIHGLYNVMYGEILEIDNSYSMILSLEFDSVYAVVIGDYKHLKEGMKVKSTGKLLEVPVGNNLLGRVLNGFGEAIDGKGSIISDIYLPVEKQAPGIFDRYKINESLHTGYKSIDSMIPIGKGQRELIIGDRQTGKTSLAIDIIINQKSLNVKCIYVAIGQKISSVINIVSCLKKYDALSNTIIISATAAESAILQYLAPYTGCTMGEYFRDCGEDVLIVYDDLSKQAIAYRQISLLLRRPPGREAFPGDVFYLHARLLERSAKVNSNYVENFTKGKIKNKTGSLTALPIIETQSGDISSFIPTNVISITDGQIYLETDLFNSGIRPAINPGLSVSRVGSSAQTDIIKKLSFGIRASLAQYRELYSFSQFSSDLDLSTREILSNGEKIIELMKQKQYDLMSIAHQSIILFLINYNFISDIPLNKIILFTQKLLKYFEKHHNKLLKKINVYMKFDLKIKNEITNIVTLFKSIEY</sequence>
<evidence type="ECO:0000256" key="4">
    <source>
        <dbReference type="ARBA" id="ARBA00022475"/>
    </source>
</evidence>
<dbReference type="InterPro" id="IPR027417">
    <property type="entry name" value="P-loop_NTPase"/>
</dbReference>
<feature type="domain" description="ATPase F1/V1/A1 complex alpha/beta subunit N-terminal" evidence="18">
    <location>
        <begin position="31"/>
        <end position="94"/>
    </location>
</feature>
<evidence type="ECO:0000256" key="10">
    <source>
        <dbReference type="ARBA" id="ARBA00023136"/>
    </source>
</evidence>
<dbReference type="InterPro" id="IPR000793">
    <property type="entry name" value="ATP_synth_asu_C"/>
</dbReference>
<organism evidence="19 20">
    <name type="scientific">Candidatus Purcelliella pentastirinorum</name>
    <dbReference type="NCBI Taxonomy" id="472834"/>
    <lineage>
        <taxon>Bacteria</taxon>
        <taxon>Pseudomonadati</taxon>
        <taxon>Pseudomonadota</taxon>
        <taxon>Gammaproteobacteria</taxon>
        <taxon>Enterobacterales</taxon>
        <taxon>Enterobacteriaceae</taxon>
        <taxon>Candidatus Purcelliella</taxon>
    </lineage>
</organism>
<reference evidence="19 20" key="1">
    <citation type="submission" date="2018-03" db="EMBL/GenBank/DDBJ databases">
        <title>A parallel universe: an anciently diverged bacterial symbiosis in a Hawaiian planthopper (Hemiptera: Cixiidae) reveals rearranged nutritional responsibilities.</title>
        <authorList>
            <person name="Bennett G."/>
            <person name="Mao M."/>
        </authorList>
    </citation>
    <scope>NUCLEOTIDE SEQUENCE [LARGE SCALE GENOMIC DNA]</scope>
    <source>
        <strain evidence="19 20">OLIH</strain>
    </source>
</reference>
<dbReference type="PROSITE" id="PS00152">
    <property type="entry name" value="ATPASE_ALPHA_BETA"/>
    <property type="match status" value="1"/>
</dbReference>
<keyword evidence="7 15" id="KW-0067">ATP-binding</keyword>
<dbReference type="FunFam" id="3.40.50.300:FF:000002">
    <property type="entry name" value="ATP synthase subunit alpha"/>
    <property type="match status" value="1"/>
</dbReference>
<feature type="domain" description="ATPase F1/V1/A1 complex alpha/beta subunit nucleotide-binding" evidence="16">
    <location>
        <begin position="151"/>
        <end position="377"/>
    </location>
</feature>
<dbReference type="GO" id="GO:0043531">
    <property type="term" value="F:ADP binding"/>
    <property type="evidence" value="ECO:0007669"/>
    <property type="project" value="TreeGrafter"/>
</dbReference>
<comment type="similarity">
    <text evidence="13">Belongs to the ATPase alpha/beta chains family. T3SS ATPase subfamily.</text>
</comment>
<dbReference type="CDD" id="cd18116">
    <property type="entry name" value="ATP-synt_F1_alpha_N"/>
    <property type="match status" value="1"/>
</dbReference>
<dbReference type="NCBIfam" id="NF009884">
    <property type="entry name" value="PRK13343.1"/>
    <property type="match status" value="1"/>
</dbReference>
<evidence type="ECO:0000256" key="6">
    <source>
        <dbReference type="ARBA" id="ARBA00022781"/>
    </source>
</evidence>
<dbReference type="InterPro" id="IPR020003">
    <property type="entry name" value="ATPase_a/bsu_AS"/>
</dbReference>
<evidence type="ECO:0000259" key="17">
    <source>
        <dbReference type="Pfam" id="PF00306"/>
    </source>
</evidence>
<dbReference type="CDD" id="cd01132">
    <property type="entry name" value="F1-ATPase_alpha_CD"/>
    <property type="match status" value="1"/>
</dbReference>
<keyword evidence="5 15" id="KW-0547">Nucleotide-binding</keyword>
<dbReference type="InterPro" id="IPR036121">
    <property type="entry name" value="ATPase_F1/V1/A1_a/bsu_N_sf"/>
</dbReference>
<comment type="subunit">
    <text evidence="14">F-type ATPases have 2 components, CF(1) - the catalytic core - and CF(0) - the membrane proton channel. CF(1) has five subunits: alpha(3), beta(3), gamma(1), delta(1), epsilon(1). CF(0) has four main subunits: a(1), b(1), b'(1) and c(9-12).</text>
</comment>
<dbReference type="InterPro" id="IPR004100">
    <property type="entry name" value="ATPase_F1/V1/A1_a/bsu_N"/>
</dbReference>
<dbReference type="GO" id="GO:0005886">
    <property type="term" value="C:plasma membrane"/>
    <property type="evidence" value="ECO:0007669"/>
    <property type="project" value="UniProtKB-SubCell"/>
</dbReference>
<dbReference type="Pfam" id="PF02874">
    <property type="entry name" value="ATP-synt_ab_N"/>
    <property type="match status" value="1"/>
</dbReference>
<evidence type="ECO:0000256" key="13">
    <source>
        <dbReference type="ARBA" id="ARBA00024342"/>
    </source>
</evidence>
<dbReference type="EMBL" id="CP028374">
    <property type="protein sequence ID" value="AXN02242.1"/>
    <property type="molecule type" value="Genomic_DNA"/>
</dbReference>
<dbReference type="SUPFAM" id="SSF50615">
    <property type="entry name" value="N-terminal domain of alpha and beta subunits of F1 ATP synthase"/>
    <property type="match status" value="1"/>
</dbReference>
<accession>A0A346DZT7</accession>
<dbReference type="SUPFAM" id="SSF47917">
    <property type="entry name" value="C-terminal domain of alpha and beta subunits of F1 ATP synthase"/>
    <property type="match status" value="1"/>
</dbReference>
<evidence type="ECO:0000256" key="9">
    <source>
        <dbReference type="ARBA" id="ARBA00023065"/>
    </source>
</evidence>
<evidence type="ECO:0000256" key="11">
    <source>
        <dbReference type="ARBA" id="ARBA00023196"/>
    </source>
</evidence>
<protein>
    <recommendedName>
        <fullName evidence="15">ATP synthase subunit alpha</fullName>
        <ecNumber evidence="15">7.1.2.2</ecNumber>
    </recommendedName>
    <alternativeName>
        <fullName evidence="15">ATP synthase F1 sector subunit alpha</fullName>
    </alternativeName>
    <alternativeName>
        <fullName evidence="15">F-ATPase subunit alpha</fullName>
    </alternativeName>
</protein>
<keyword evidence="3 15" id="KW-0813">Transport</keyword>
<dbReference type="InterPro" id="IPR033732">
    <property type="entry name" value="ATP_synth_F1_a_nt-bd_dom"/>
</dbReference>
<keyword evidence="4 15" id="KW-1003">Cell membrane</keyword>
<keyword evidence="11 15" id="KW-0139">CF(1)</keyword>
<dbReference type="EC" id="7.1.2.2" evidence="15"/>
<keyword evidence="9 15" id="KW-0406">Ion transport</keyword>
<dbReference type="Proteomes" id="UP000256856">
    <property type="component" value="Chromosome"/>
</dbReference>
<evidence type="ECO:0000256" key="15">
    <source>
        <dbReference type="HAMAP-Rule" id="MF_01346"/>
    </source>
</evidence>
<evidence type="ECO:0000313" key="20">
    <source>
        <dbReference type="Proteomes" id="UP000256856"/>
    </source>
</evidence>
<dbReference type="KEGG" id="ppet:C9I82_276"/>
<evidence type="ECO:0000256" key="1">
    <source>
        <dbReference type="ARBA" id="ARBA00003784"/>
    </source>
</evidence>
<dbReference type="GO" id="GO:0046933">
    <property type="term" value="F:proton-transporting ATP synthase activity, rotational mechanism"/>
    <property type="evidence" value="ECO:0007669"/>
    <property type="project" value="UniProtKB-UniRule"/>
</dbReference>
<keyword evidence="8 15" id="KW-1278">Translocase</keyword>
<feature type="domain" description="ATP synthase alpha subunit C-terminal" evidence="17">
    <location>
        <begin position="384"/>
        <end position="507"/>
    </location>
</feature>
<dbReference type="AlphaFoldDB" id="A0A346DZT7"/>
<keyword evidence="12 15" id="KW-0066">ATP synthesis</keyword>
<dbReference type="GO" id="GO:0005524">
    <property type="term" value="F:ATP binding"/>
    <property type="evidence" value="ECO:0007669"/>
    <property type="project" value="UniProtKB-UniRule"/>
</dbReference>
<dbReference type="PANTHER" id="PTHR48082">
    <property type="entry name" value="ATP SYNTHASE SUBUNIT ALPHA, MITOCHONDRIAL"/>
    <property type="match status" value="1"/>
</dbReference>